<reference evidence="7 8" key="1">
    <citation type="journal article" date="2021" name="Sci. Rep.">
        <title>The genome of the diatom Chaetoceros tenuissimus carries an ancient integrated fragment of an extant virus.</title>
        <authorList>
            <person name="Hongo Y."/>
            <person name="Kimura K."/>
            <person name="Takaki Y."/>
            <person name="Yoshida Y."/>
            <person name="Baba S."/>
            <person name="Kobayashi G."/>
            <person name="Nagasaki K."/>
            <person name="Hano T."/>
            <person name="Tomaru Y."/>
        </authorList>
    </citation>
    <scope>NUCLEOTIDE SEQUENCE [LARGE SCALE GENOMIC DNA]</scope>
    <source>
        <strain evidence="7 8">NIES-3715</strain>
    </source>
</reference>
<evidence type="ECO:0000256" key="3">
    <source>
        <dbReference type="PIRNR" id="PIRNR028729"/>
    </source>
</evidence>
<feature type="compositionally biased region" description="Acidic residues" evidence="4">
    <location>
        <begin position="156"/>
        <end position="169"/>
    </location>
</feature>
<dbReference type="InterPro" id="IPR016073">
    <property type="entry name" value="Skp1_comp_POZ"/>
</dbReference>
<dbReference type="InterPro" id="IPR016072">
    <property type="entry name" value="Skp1_comp_dimer"/>
</dbReference>
<dbReference type="Pfam" id="PF03931">
    <property type="entry name" value="Skp1_POZ"/>
    <property type="match status" value="1"/>
</dbReference>
<dbReference type="InterPro" id="IPR001232">
    <property type="entry name" value="SKP1-like"/>
</dbReference>
<comment type="caution">
    <text evidence="7">The sequence shown here is derived from an EMBL/GenBank/DDBJ whole genome shotgun (WGS) entry which is preliminary data.</text>
</comment>
<dbReference type="Proteomes" id="UP001054902">
    <property type="component" value="Unassembled WGS sequence"/>
</dbReference>
<evidence type="ECO:0000256" key="1">
    <source>
        <dbReference type="ARBA" id="ARBA00009993"/>
    </source>
</evidence>
<feature type="domain" description="SKP1 component POZ" evidence="6">
    <location>
        <begin position="6"/>
        <end position="68"/>
    </location>
</feature>
<dbReference type="SUPFAM" id="SSF54695">
    <property type="entry name" value="POZ domain"/>
    <property type="match status" value="1"/>
</dbReference>
<evidence type="ECO:0000259" key="5">
    <source>
        <dbReference type="Pfam" id="PF01466"/>
    </source>
</evidence>
<dbReference type="InterPro" id="IPR011333">
    <property type="entry name" value="SKP1/BTB/POZ_sf"/>
</dbReference>
<dbReference type="SUPFAM" id="SSF81382">
    <property type="entry name" value="Skp1 dimerisation domain-like"/>
    <property type="match status" value="1"/>
</dbReference>
<feature type="region of interest" description="Disordered" evidence="4">
    <location>
        <begin position="150"/>
        <end position="169"/>
    </location>
</feature>
<gene>
    <name evidence="7" type="ORF">CTEN210_14762</name>
</gene>
<dbReference type="SMART" id="SM00512">
    <property type="entry name" value="Skp1"/>
    <property type="match status" value="1"/>
</dbReference>
<feature type="domain" description="SKP1 component dimerisation" evidence="5">
    <location>
        <begin position="117"/>
        <end position="146"/>
    </location>
</feature>
<evidence type="ECO:0000256" key="2">
    <source>
        <dbReference type="ARBA" id="ARBA00022786"/>
    </source>
</evidence>
<dbReference type="PANTHER" id="PTHR11165">
    <property type="entry name" value="SKP1"/>
    <property type="match status" value="1"/>
</dbReference>
<accession>A0AAD3D5L3</accession>
<keyword evidence="2 3" id="KW-0833">Ubl conjugation pathway</keyword>
<organism evidence="7 8">
    <name type="scientific">Chaetoceros tenuissimus</name>
    <dbReference type="NCBI Taxonomy" id="426638"/>
    <lineage>
        <taxon>Eukaryota</taxon>
        <taxon>Sar</taxon>
        <taxon>Stramenopiles</taxon>
        <taxon>Ochrophyta</taxon>
        <taxon>Bacillariophyta</taxon>
        <taxon>Coscinodiscophyceae</taxon>
        <taxon>Chaetocerotophycidae</taxon>
        <taxon>Chaetocerotales</taxon>
        <taxon>Chaetocerotaceae</taxon>
        <taxon>Chaetoceros</taxon>
    </lineage>
</organism>
<dbReference type="Gene3D" id="3.30.710.10">
    <property type="entry name" value="Potassium Channel Kv1.1, Chain A"/>
    <property type="match status" value="1"/>
</dbReference>
<dbReference type="InterPro" id="IPR036296">
    <property type="entry name" value="SKP1-like_dim_sf"/>
</dbReference>
<proteinExistence type="inferred from homology"/>
<name>A0AAD3D5L3_9STRA</name>
<dbReference type="Pfam" id="PF01466">
    <property type="entry name" value="Skp1"/>
    <property type="match status" value="1"/>
</dbReference>
<evidence type="ECO:0000313" key="7">
    <source>
        <dbReference type="EMBL" id="GFH58286.1"/>
    </source>
</evidence>
<evidence type="ECO:0000259" key="6">
    <source>
        <dbReference type="Pfam" id="PF03931"/>
    </source>
</evidence>
<dbReference type="InterPro" id="IPR016897">
    <property type="entry name" value="SKP1"/>
</dbReference>
<comment type="pathway">
    <text evidence="3">Protein modification; protein ubiquitination.</text>
</comment>
<dbReference type="GO" id="GO:0006511">
    <property type="term" value="P:ubiquitin-dependent protein catabolic process"/>
    <property type="evidence" value="ECO:0007669"/>
    <property type="project" value="InterPro"/>
</dbReference>
<evidence type="ECO:0008006" key="9">
    <source>
        <dbReference type="Google" id="ProtNLM"/>
    </source>
</evidence>
<protein>
    <recommendedName>
        <fullName evidence="9">E3 ubiquitin ligase complex SCF subunit</fullName>
    </recommendedName>
</protein>
<evidence type="ECO:0000256" key="4">
    <source>
        <dbReference type="SAM" id="MobiDB-lite"/>
    </source>
</evidence>
<keyword evidence="8" id="KW-1185">Reference proteome</keyword>
<dbReference type="PIRSF" id="PIRSF028729">
    <property type="entry name" value="E3_ubiquit_lig_SCF_Skp"/>
    <property type="match status" value="1"/>
</dbReference>
<dbReference type="AlphaFoldDB" id="A0AAD3D5L3"/>
<sequence>MAEQTMTLISNDATSIEVPLSVAKMSAVIATQIGENEDEDDEIDTQFPCPKVSGDILQKVVDYCSHYQTEPMVDIETPLQGETIEEIVKPAWYVEYCNVDREVMFQLVAAANFLNIKPLLDLTCLAVSVSIKGKSVEELRAIFNLPAPASAAASEDPIDEKDSDEDMEP</sequence>
<evidence type="ECO:0000313" key="8">
    <source>
        <dbReference type="Proteomes" id="UP001054902"/>
    </source>
</evidence>
<dbReference type="EMBL" id="BLLK01000062">
    <property type="protein sequence ID" value="GFH58286.1"/>
    <property type="molecule type" value="Genomic_DNA"/>
</dbReference>
<comment type="similarity">
    <text evidence="1 3">Belongs to the SKP1 family.</text>
</comment>